<evidence type="ECO:0000256" key="5">
    <source>
        <dbReference type="SAM" id="MobiDB-lite"/>
    </source>
</evidence>
<feature type="region of interest" description="Disordered" evidence="5">
    <location>
        <begin position="22"/>
        <end position="52"/>
    </location>
</feature>
<keyword evidence="4 6" id="KW-0732">Signal</keyword>
<dbReference type="InterPro" id="IPR039424">
    <property type="entry name" value="SBP_5"/>
</dbReference>
<dbReference type="Gene3D" id="3.10.105.10">
    <property type="entry name" value="Dipeptide-binding Protein, Domain 3"/>
    <property type="match status" value="1"/>
</dbReference>
<dbReference type="PIRSF" id="PIRSF002741">
    <property type="entry name" value="MppA"/>
    <property type="match status" value="1"/>
</dbReference>
<name>A0ABY4WPR7_9BACL</name>
<evidence type="ECO:0000256" key="3">
    <source>
        <dbReference type="ARBA" id="ARBA00022448"/>
    </source>
</evidence>
<evidence type="ECO:0000256" key="4">
    <source>
        <dbReference type="ARBA" id="ARBA00022729"/>
    </source>
</evidence>
<dbReference type="PROSITE" id="PS51257">
    <property type="entry name" value="PROKAR_LIPOPROTEIN"/>
    <property type="match status" value="1"/>
</dbReference>
<evidence type="ECO:0000256" key="2">
    <source>
        <dbReference type="ARBA" id="ARBA00005695"/>
    </source>
</evidence>
<gene>
    <name evidence="8" type="ORF">NDK47_09040</name>
</gene>
<dbReference type="EMBL" id="CP098755">
    <property type="protein sequence ID" value="USG67399.1"/>
    <property type="molecule type" value="Genomic_DNA"/>
</dbReference>
<evidence type="ECO:0000256" key="1">
    <source>
        <dbReference type="ARBA" id="ARBA00004196"/>
    </source>
</evidence>
<dbReference type="PANTHER" id="PTHR30290:SF10">
    <property type="entry name" value="PERIPLASMIC OLIGOPEPTIDE-BINDING PROTEIN-RELATED"/>
    <property type="match status" value="1"/>
</dbReference>
<proteinExistence type="inferred from homology"/>
<feature type="chain" id="PRO_5047075974" evidence="6">
    <location>
        <begin position="27"/>
        <end position="554"/>
    </location>
</feature>
<reference evidence="8" key="1">
    <citation type="submission" date="2022-06" db="EMBL/GenBank/DDBJ databases">
        <title>Genome sequencing of Brevibacillus sp. BB3-R1.</title>
        <authorList>
            <person name="Heo J."/>
            <person name="Lee D."/>
            <person name="Won M."/>
            <person name="Han B.-H."/>
            <person name="Hong S.-B."/>
            <person name="Kwon S.-W."/>
        </authorList>
    </citation>
    <scope>NUCLEOTIDE SEQUENCE</scope>
    <source>
        <strain evidence="8">BB3-R1</strain>
    </source>
</reference>
<feature type="domain" description="Solute-binding protein family 5" evidence="7">
    <location>
        <begin position="96"/>
        <end position="472"/>
    </location>
</feature>
<accession>A0ABY4WPR7</accession>
<dbReference type="Proteomes" id="UP001056500">
    <property type="component" value="Chromosome"/>
</dbReference>
<evidence type="ECO:0000313" key="8">
    <source>
        <dbReference type="EMBL" id="USG67399.1"/>
    </source>
</evidence>
<comment type="similarity">
    <text evidence="2">Belongs to the bacterial solute-binding protein 5 family.</text>
</comment>
<dbReference type="Gene3D" id="3.90.76.10">
    <property type="entry name" value="Dipeptide-binding Protein, Domain 1"/>
    <property type="match status" value="1"/>
</dbReference>
<keyword evidence="9" id="KW-1185">Reference proteome</keyword>
<organism evidence="8 9">
    <name type="scientific">Brevibacillus ruminantium</name>
    <dbReference type="NCBI Taxonomy" id="2950604"/>
    <lineage>
        <taxon>Bacteria</taxon>
        <taxon>Bacillati</taxon>
        <taxon>Bacillota</taxon>
        <taxon>Bacilli</taxon>
        <taxon>Bacillales</taxon>
        <taxon>Paenibacillaceae</taxon>
        <taxon>Brevibacillus</taxon>
    </lineage>
</organism>
<dbReference type="Pfam" id="PF00496">
    <property type="entry name" value="SBP_bac_5"/>
    <property type="match status" value="1"/>
</dbReference>
<dbReference type="RefSeq" id="WP_251874498.1">
    <property type="nucleotide sequence ID" value="NZ_CP098755.1"/>
</dbReference>
<feature type="signal peptide" evidence="6">
    <location>
        <begin position="1"/>
        <end position="26"/>
    </location>
</feature>
<dbReference type="CDD" id="cd08504">
    <property type="entry name" value="PBP2_OppA"/>
    <property type="match status" value="1"/>
</dbReference>
<dbReference type="InterPro" id="IPR030678">
    <property type="entry name" value="Peptide/Ni-bd"/>
</dbReference>
<evidence type="ECO:0000313" key="9">
    <source>
        <dbReference type="Proteomes" id="UP001056500"/>
    </source>
</evidence>
<evidence type="ECO:0000259" key="7">
    <source>
        <dbReference type="Pfam" id="PF00496"/>
    </source>
</evidence>
<dbReference type="InterPro" id="IPR000914">
    <property type="entry name" value="SBP_5_dom"/>
</dbReference>
<sequence>MKKLASLVFKLSVVVALISGCSSSSTSTPNSNDSNTTTPNTSENKTEKPQREKKIVYALPSEPETLDPTLNNYSRSSIVLQNLFRGLYKIDQSGLPVPALAKETIIDETGTKYTFKIDPNAKWSDGKPVTAHDFEYAWKRVLNKDVASRAAADLYYVKNGLAYNEGKASADDVGVKAVDDQTLEVVLENPTTYFLNLLCATSYHPVRKDVVEGNEGWTKSPDTYLSTGPFMLAEIHPKQKYVLKKNPNYLLADKVQIDTLEIVFIETAEGELAAYTNNEIDVSDNINNESMQKYKDTPEYFAAARIGTYYFDFNTSKKPFDDPRVRKALAISINREQIVRNVMQSTEKVAFGFVPYGMPHLVETNKEYRDVVGDLFKEDVAEAKRLLAEAGYPDGKGFPQVDFMTLSGQTDKDIAQALHSMWKENLGVEISIRTLESKIYWDEMEQGNFEIGRDGWTGDYLDPMTNLHLFETVNAADGSRWSNKEYDALLKENREIQDQAKRSANYAKAEQILMDEMPIFPLYFYEDSYLVKPHIKGVMKNFIGHTIFEYASVE</sequence>
<evidence type="ECO:0000256" key="6">
    <source>
        <dbReference type="SAM" id="SignalP"/>
    </source>
</evidence>
<dbReference type="SUPFAM" id="SSF53850">
    <property type="entry name" value="Periplasmic binding protein-like II"/>
    <property type="match status" value="1"/>
</dbReference>
<protein>
    <submittedName>
        <fullName evidence="8">Peptide ABC transporter substrate-binding protein</fullName>
    </submittedName>
</protein>
<feature type="compositionally biased region" description="Low complexity" evidence="5">
    <location>
        <begin position="22"/>
        <end position="43"/>
    </location>
</feature>
<dbReference type="PANTHER" id="PTHR30290">
    <property type="entry name" value="PERIPLASMIC BINDING COMPONENT OF ABC TRANSPORTER"/>
    <property type="match status" value="1"/>
</dbReference>
<dbReference type="Gene3D" id="3.40.190.10">
    <property type="entry name" value="Periplasmic binding protein-like II"/>
    <property type="match status" value="1"/>
</dbReference>
<comment type="subcellular location">
    <subcellularLocation>
        <location evidence="1">Cell envelope</location>
    </subcellularLocation>
</comment>
<keyword evidence="3" id="KW-0813">Transport</keyword>